<dbReference type="VEuPathDB" id="AmoebaDB:DDB_G0274231"/>
<evidence type="ECO:0000313" key="3">
    <source>
        <dbReference type="Proteomes" id="UP000002195"/>
    </source>
</evidence>
<dbReference type="OMA" id="LFINEER"/>
<dbReference type="KEGG" id="ddi:DDB_G0274231"/>
<dbReference type="PhylomeDB" id="Q8T294"/>
<evidence type="ECO:0000259" key="1">
    <source>
        <dbReference type="PROSITE" id="PS51471"/>
    </source>
</evidence>
<dbReference type="RefSeq" id="XP_644239.1">
    <property type="nucleotide sequence ID" value="XM_639147.1"/>
</dbReference>
<dbReference type="InParanoid" id="Q8T294"/>
<dbReference type="GeneID" id="8619667"/>
<proteinExistence type="predicted"/>
<organism evidence="2 3">
    <name type="scientific">Dictyostelium discoideum</name>
    <name type="common">Social amoeba</name>
    <dbReference type="NCBI Taxonomy" id="44689"/>
    <lineage>
        <taxon>Eukaryota</taxon>
        <taxon>Amoebozoa</taxon>
        <taxon>Evosea</taxon>
        <taxon>Eumycetozoa</taxon>
        <taxon>Dictyostelia</taxon>
        <taxon>Dictyosteliales</taxon>
        <taxon>Dictyosteliaceae</taxon>
        <taxon>Dictyostelium</taxon>
    </lineage>
</organism>
<comment type="caution">
    <text evidence="2">The sequence shown here is derived from an EMBL/GenBank/DDBJ whole genome shotgun (WGS) entry which is preliminary data.</text>
</comment>
<dbReference type="eggNOG" id="ENOG502SYZT">
    <property type="taxonomic scope" value="Eukaryota"/>
</dbReference>
<dbReference type="PANTHER" id="PTHR33099:SF11">
    <property type="entry name" value="FE2OG DIOXYGENASE DOMAIN-CONTAINING PROTEIN"/>
    <property type="match status" value="1"/>
</dbReference>
<keyword evidence="3" id="KW-1185">Reference proteome</keyword>
<dbReference type="AlphaFoldDB" id="Q8T294"/>
<dbReference type="InterPro" id="IPR005123">
    <property type="entry name" value="Oxoglu/Fe-dep_dioxygenase_dom"/>
</dbReference>
<dbReference type="PaxDb" id="44689-DDB0167593"/>
<evidence type="ECO:0000313" key="2">
    <source>
        <dbReference type="EMBL" id="EAL70008.1"/>
    </source>
</evidence>
<accession>Q554T4</accession>
<feature type="domain" description="Fe2OG dioxygenase" evidence="1">
    <location>
        <begin position="241"/>
        <end position="353"/>
    </location>
</feature>
<dbReference type="InterPro" id="IPR044862">
    <property type="entry name" value="Pro_4_hyd_alph_FE2OG_OXY"/>
</dbReference>
<dbReference type="Gene3D" id="2.60.120.620">
    <property type="entry name" value="q2cbj1_9rhob like domain"/>
    <property type="match status" value="1"/>
</dbReference>
<dbReference type="STRING" id="44689.Q8T294"/>
<dbReference type="Proteomes" id="UP000002195">
    <property type="component" value="Unassembled WGS sequence"/>
</dbReference>
<accession>Q8T294</accession>
<reference evidence="2 3" key="1">
    <citation type="journal article" date="2005" name="Nature">
        <title>The genome of the social amoeba Dictyostelium discoideum.</title>
        <authorList>
            <consortium name="The Dictyostelium discoideum Sequencing Consortium"/>
            <person name="Eichinger L."/>
            <person name="Pachebat J.A."/>
            <person name="Glockner G."/>
            <person name="Rajandream M.A."/>
            <person name="Sucgang R."/>
            <person name="Berriman M."/>
            <person name="Song J."/>
            <person name="Olsen R."/>
            <person name="Szafranski K."/>
            <person name="Xu Q."/>
            <person name="Tunggal B."/>
            <person name="Kummerfeld S."/>
            <person name="Madera M."/>
            <person name="Konfortov B.A."/>
            <person name="Rivero F."/>
            <person name="Bankier A.T."/>
            <person name="Lehmann R."/>
            <person name="Hamlin N."/>
            <person name="Davies R."/>
            <person name="Gaudet P."/>
            <person name="Fey P."/>
            <person name="Pilcher K."/>
            <person name="Chen G."/>
            <person name="Saunders D."/>
            <person name="Sodergren E."/>
            <person name="Davis P."/>
            <person name="Kerhornou A."/>
            <person name="Nie X."/>
            <person name="Hall N."/>
            <person name="Anjard C."/>
            <person name="Hemphill L."/>
            <person name="Bason N."/>
            <person name="Farbrother P."/>
            <person name="Desany B."/>
            <person name="Just E."/>
            <person name="Morio T."/>
            <person name="Rost R."/>
            <person name="Churcher C."/>
            <person name="Cooper J."/>
            <person name="Haydock S."/>
            <person name="van Driessche N."/>
            <person name="Cronin A."/>
            <person name="Goodhead I."/>
            <person name="Muzny D."/>
            <person name="Mourier T."/>
            <person name="Pain A."/>
            <person name="Lu M."/>
            <person name="Harper D."/>
            <person name="Lindsay R."/>
            <person name="Hauser H."/>
            <person name="James K."/>
            <person name="Quiles M."/>
            <person name="Madan Babu M."/>
            <person name="Saito T."/>
            <person name="Buchrieser C."/>
            <person name="Wardroper A."/>
            <person name="Felder M."/>
            <person name="Thangavelu M."/>
            <person name="Johnson D."/>
            <person name="Knights A."/>
            <person name="Loulseged H."/>
            <person name="Mungall K."/>
            <person name="Oliver K."/>
            <person name="Price C."/>
            <person name="Quail M.A."/>
            <person name="Urushihara H."/>
            <person name="Hernandez J."/>
            <person name="Rabbinowitsch E."/>
            <person name="Steffen D."/>
            <person name="Sanders M."/>
            <person name="Ma J."/>
            <person name="Kohara Y."/>
            <person name="Sharp S."/>
            <person name="Simmonds M."/>
            <person name="Spiegler S."/>
            <person name="Tivey A."/>
            <person name="Sugano S."/>
            <person name="White B."/>
            <person name="Walker D."/>
            <person name="Woodward J."/>
            <person name="Winckler T."/>
            <person name="Tanaka Y."/>
            <person name="Shaulsky G."/>
            <person name="Schleicher M."/>
            <person name="Weinstock G."/>
            <person name="Rosenthal A."/>
            <person name="Cox E.C."/>
            <person name="Chisholm R.L."/>
            <person name="Gibbs R."/>
            <person name="Loomis W.F."/>
            <person name="Platzer M."/>
            <person name="Kay R.R."/>
            <person name="Williams J."/>
            <person name="Dear P.H."/>
            <person name="Noegel A.A."/>
            <person name="Barrell B."/>
            <person name="Kuspa A."/>
        </authorList>
    </citation>
    <scope>NUCLEOTIDE SEQUENCE [LARGE SCALE GENOMIC DNA]</scope>
    <source>
        <strain evidence="2 3">AX4</strain>
    </source>
</reference>
<dbReference type="Pfam" id="PF13640">
    <property type="entry name" value="2OG-FeII_Oxy_3"/>
    <property type="match status" value="1"/>
</dbReference>
<dbReference type="PANTHER" id="PTHR33099">
    <property type="entry name" value="FE2OG DIOXYGENASE DOMAIN-CONTAINING PROTEIN"/>
    <property type="match status" value="1"/>
</dbReference>
<protein>
    <recommendedName>
        <fullName evidence="1">Fe2OG dioxygenase domain-containing protein</fullName>
    </recommendedName>
</protein>
<dbReference type="dictyBase" id="DDB_G0274231"/>
<dbReference type="FunCoup" id="Q8T294">
    <property type="interactions" value="1"/>
</dbReference>
<dbReference type="EMBL" id="AAFI02000012">
    <property type="protein sequence ID" value="EAL70008.1"/>
    <property type="molecule type" value="Genomic_DNA"/>
</dbReference>
<name>Q8T294_DICDI</name>
<dbReference type="PROSITE" id="PS51471">
    <property type="entry name" value="FE2OG_OXY"/>
    <property type="match status" value="1"/>
</dbReference>
<sequence length="551" mass="65028">MNNNKSICFPNLIFVKILKLSIQESFYEGKQFDFYCKISLVCKSWNLFILPKLQLDDYIFKGDDYIYSYLKVRDKIHSLFNSNHETGYRVEENKDISFYYSSLDVPSLLTGTYKIPKETIRFNENYHPKDPKASKDFKKVKTFKNENEVNYDFNIYIDDKECGTIFEPDLNLIQSFSKKSSFGNGVDTVYDENIRKGYHIEGNRVKVPFFQEKAENYKDYKVMNQFDFKHPLKENQFFYKKTNYDLELYKIHIYNEGGHFQPHIDTIHSKNHIGTYIVPLGVDTYEGGEFIISENDTFDQTTINYKIEANDNKLQDSIDFKWIAFYNDCIHTVTPVTKGVRIVLQFNILFINEERKENEPLITFKRMDDFFEYRNEPTEYSEKDKFLTLNYQNKNESEKDCSIKANKKHLQKMISIFENVINERSVNCGIFLSHLYKSNVNENHLKGLDLLIWNEIKNYFGSERVQVFTFLINNRGDNQLIIEKVSNKTMNEPDKSKNNKVTPHTILFCGSKYGNLRCLLSRPQEYTGNDSYQQEDIGVFSAIVINKLNTN</sequence>
<dbReference type="HOGENOM" id="CLU_535801_0_0_1"/>
<gene>
    <name evidence="2" type="ORF">DDB_G0274231</name>
</gene>